<dbReference type="Proteomes" id="UP000250831">
    <property type="component" value="Unassembled WGS sequence"/>
</dbReference>
<evidence type="ECO:0000313" key="2">
    <source>
        <dbReference type="EMBL" id="PUV23648.1"/>
    </source>
</evidence>
<sequence>MNDSNLKIVLIGSISSLVYTLLLIIHFYYIAIIPENIETAIGVIVELFTIPILILITICIGISIFQFFVKQQYKPIFLVSLLCNFISVFLLFFSESFFK</sequence>
<gene>
    <name evidence="2" type="ORF">DCO56_17320</name>
</gene>
<feature type="transmembrane region" description="Helical" evidence="1">
    <location>
        <begin position="6"/>
        <end position="31"/>
    </location>
</feature>
<dbReference type="AlphaFoldDB" id="A0A363NSB3"/>
<evidence type="ECO:0000313" key="3">
    <source>
        <dbReference type="Proteomes" id="UP000250831"/>
    </source>
</evidence>
<comment type="caution">
    <text evidence="2">The sequence shown here is derived from an EMBL/GenBank/DDBJ whole genome shotgun (WGS) entry which is preliminary data.</text>
</comment>
<keyword evidence="1" id="KW-1133">Transmembrane helix</keyword>
<protein>
    <submittedName>
        <fullName evidence="2">Uncharacterized protein</fullName>
    </submittedName>
</protein>
<keyword evidence="1" id="KW-0472">Membrane</keyword>
<keyword evidence="3" id="KW-1185">Reference proteome</keyword>
<reference evidence="2 3" key="1">
    <citation type="submission" date="2018-04" db="EMBL/GenBank/DDBJ databases">
        <title>Sphingobacterium sp. M46 Genome.</title>
        <authorList>
            <person name="Cheng J."/>
            <person name="Li Y."/>
        </authorList>
    </citation>
    <scope>NUCLEOTIDE SEQUENCE [LARGE SCALE GENOMIC DNA]</scope>
    <source>
        <strain evidence="2 3">M46</strain>
    </source>
</reference>
<feature type="transmembrane region" description="Helical" evidence="1">
    <location>
        <begin position="43"/>
        <end position="69"/>
    </location>
</feature>
<accession>A0A363NSB3</accession>
<proteinExistence type="predicted"/>
<name>A0A363NSB3_9SPHI</name>
<keyword evidence="1" id="KW-0812">Transmembrane</keyword>
<organism evidence="2 3">
    <name type="scientific">Sphingobacterium athyrii</name>
    <dbReference type="NCBI Taxonomy" id="2152717"/>
    <lineage>
        <taxon>Bacteria</taxon>
        <taxon>Pseudomonadati</taxon>
        <taxon>Bacteroidota</taxon>
        <taxon>Sphingobacteriia</taxon>
        <taxon>Sphingobacteriales</taxon>
        <taxon>Sphingobacteriaceae</taxon>
        <taxon>Sphingobacterium</taxon>
    </lineage>
</organism>
<feature type="transmembrane region" description="Helical" evidence="1">
    <location>
        <begin position="75"/>
        <end position="93"/>
    </location>
</feature>
<evidence type="ECO:0000256" key="1">
    <source>
        <dbReference type="SAM" id="Phobius"/>
    </source>
</evidence>
<dbReference type="EMBL" id="QCXX01000004">
    <property type="protein sequence ID" value="PUV23648.1"/>
    <property type="molecule type" value="Genomic_DNA"/>
</dbReference>